<evidence type="ECO:0000313" key="11">
    <source>
        <dbReference type="Proteomes" id="UP000503336"/>
    </source>
</evidence>
<evidence type="ECO:0000259" key="9">
    <source>
        <dbReference type="Pfam" id="PF00881"/>
    </source>
</evidence>
<dbReference type="InterPro" id="IPR026021">
    <property type="entry name" value="YdjA-like"/>
</dbReference>
<evidence type="ECO:0000256" key="7">
    <source>
        <dbReference type="PIRNR" id="PIRNR000232"/>
    </source>
</evidence>
<reference evidence="10 11" key="1">
    <citation type="submission" date="2020-02" db="EMBL/GenBank/DDBJ databases">
        <title>complete genome sequence of Rhodobacteraceae bacterium.</title>
        <authorList>
            <person name="Park J."/>
            <person name="Kim Y.-S."/>
            <person name="Kim K.-H."/>
        </authorList>
    </citation>
    <scope>NUCLEOTIDE SEQUENCE [LARGE SCALE GENOMIC DNA]</scope>
    <source>
        <strain evidence="10 11">RR4-56</strain>
    </source>
</reference>
<comment type="cofactor">
    <cofactor evidence="8">
        <name>FMN</name>
        <dbReference type="ChEBI" id="CHEBI:58210"/>
    </cofactor>
    <text evidence="8">Binds 1 FMN per subunit.</text>
</comment>
<dbReference type="AlphaFoldDB" id="A0A7L5BSN3"/>
<dbReference type="RefSeq" id="WP_165094963.1">
    <property type="nucleotide sequence ID" value="NZ_CP049056.1"/>
</dbReference>
<dbReference type="InterPro" id="IPR000415">
    <property type="entry name" value="Nitroreductase-like"/>
</dbReference>
<dbReference type="PANTHER" id="PTHR43821:SF1">
    <property type="entry name" value="NAD(P)H NITROREDUCTASE YDJA-RELATED"/>
    <property type="match status" value="1"/>
</dbReference>
<keyword evidence="4 7" id="KW-0521">NADP</keyword>
<dbReference type="SUPFAM" id="SSF55469">
    <property type="entry name" value="FMN-dependent nitroreductase-like"/>
    <property type="match status" value="1"/>
</dbReference>
<feature type="binding site" evidence="8">
    <location>
        <position position="46"/>
    </location>
    <ligand>
        <name>FMN</name>
        <dbReference type="ChEBI" id="CHEBI:58210"/>
        <note>ligand shared between dimeric partners</note>
    </ligand>
</feature>
<gene>
    <name evidence="10" type="ORF">G5B40_03320</name>
</gene>
<evidence type="ECO:0000256" key="5">
    <source>
        <dbReference type="ARBA" id="ARBA00023002"/>
    </source>
</evidence>
<keyword evidence="5 7" id="KW-0560">Oxidoreductase</keyword>
<evidence type="ECO:0000256" key="3">
    <source>
        <dbReference type="ARBA" id="ARBA00022643"/>
    </source>
</evidence>
<dbReference type="PANTHER" id="PTHR43821">
    <property type="entry name" value="NAD(P)H NITROREDUCTASE YDJA-RELATED"/>
    <property type="match status" value="1"/>
</dbReference>
<evidence type="ECO:0000256" key="8">
    <source>
        <dbReference type="PIRSR" id="PIRSR000232-1"/>
    </source>
</evidence>
<keyword evidence="6 7" id="KW-0520">NAD</keyword>
<dbReference type="Pfam" id="PF00881">
    <property type="entry name" value="Nitroreductase"/>
    <property type="match status" value="1"/>
</dbReference>
<keyword evidence="11" id="KW-1185">Reference proteome</keyword>
<dbReference type="InterPro" id="IPR052530">
    <property type="entry name" value="NAD(P)H_nitroreductase"/>
</dbReference>
<evidence type="ECO:0000256" key="4">
    <source>
        <dbReference type="ARBA" id="ARBA00022857"/>
    </source>
</evidence>
<proteinExistence type="inferred from homology"/>
<sequence>MPAPNPAALEFLLTRRSRPAKTLTPVAPDRAEIEQMLTAAARVPDHGKLAPFRFLVFRGEARERLAAALAARMKAAGEPPEKVEKQSNSFRYGGAIVAVVFTPRPPRKVPEWEQHLAAGCACLSLLNAALAMGWGANWLTGWAAESREFMEAELGLAANESVAGFIHLGGEAVAPSDRSRPDIAEITDWIDA</sequence>
<feature type="domain" description="Nitroreductase" evidence="9">
    <location>
        <begin position="14"/>
        <end position="169"/>
    </location>
</feature>
<evidence type="ECO:0000256" key="2">
    <source>
        <dbReference type="ARBA" id="ARBA00022630"/>
    </source>
</evidence>
<dbReference type="KEGG" id="hdh:G5B40_03320"/>
<dbReference type="Proteomes" id="UP000503336">
    <property type="component" value="Chromosome"/>
</dbReference>
<evidence type="ECO:0000313" key="10">
    <source>
        <dbReference type="EMBL" id="QIE54550.1"/>
    </source>
</evidence>
<accession>A0A7L5BSN3</accession>
<comment type="similarity">
    <text evidence="1 7">Belongs to the nitroreductase family.</text>
</comment>
<dbReference type="EC" id="1.-.-.-" evidence="7"/>
<feature type="binding site" description="in other chain" evidence="8">
    <location>
        <begin position="138"/>
        <end position="140"/>
    </location>
    <ligand>
        <name>FMN</name>
        <dbReference type="ChEBI" id="CHEBI:58210"/>
        <note>ligand shared between dimeric partners</note>
    </ligand>
</feature>
<dbReference type="EMBL" id="CP049056">
    <property type="protein sequence ID" value="QIE54550.1"/>
    <property type="molecule type" value="Genomic_DNA"/>
</dbReference>
<keyword evidence="3 7" id="KW-0288">FMN</keyword>
<keyword evidence="2 7" id="KW-0285">Flavoprotein</keyword>
<dbReference type="PIRSF" id="PIRSF000232">
    <property type="entry name" value="YdjA"/>
    <property type="match status" value="1"/>
</dbReference>
<dbReference type="Gene3D" id="3.40.109.10">
    <property type="entry name" value="NADH Oxidase"/>
    <property type="match status" value="1"/>
</dbReference>
<feature type="binding site" evidence="8">
    <location>
        <position position="42"/>
    </location>
    <ligand>
        <name>FMN</name>
        <dbReference type="ChEBI" id="CHEBI:58210"/>
        <note>ligand shared between dimeric partners</note>
    </ligand>
</feature>
<name>A0A7L5BSN3_9RHOB</name>
<organism evidence="10 11">
    <name type="scientific">Pikeienuella piscinae</name>
    <dbReference type="NCBI Taxonomy" id="2748098"/>
    <lineage>
        <taxon>Bacteria</taxon>
        <taxon>Pseudomonadati</taxon>
        <taxon>Pseudomonadota</taxon>
        <taxon>Alphaproteobacteria</taxon>
        <taxon>Rhodobacterales</taxon>
        <taxon>Paracoccaceae</taxon>
        <taxon>Pikeienuella</taxon>
    </lineage>
</organism>
<evidence type="ECO:0000256" key="1">
    <source>
        <dbReference type="ARBA" id="ARBA00007118"/>
    </source>
</evidence>
<dbReference type="InterPro" id="IPR029479">
    <property type="entry name" value="Nitroreductase"/>
</dbReference>
<protein>
    <recommendedName>
        <fullName evidence="7">Putative NAD(P)H nitroreductase</fullName>
        <ecNumber evidence="7">1.-.-.-</ecNumber>
    </recommendedName>
</protein>
<dbReference type="GO" id="GO:0016491">
    <property type="term" value="F:oxidoreductase activity"/>
    <property type="evidence" value="ECO:0007669"/>
    <property type="project" value="UniProtKB-UniRule"/>
</dbReference>
<feature type="binding site" description="in other chain" evidence="8">
    <location>
        <begin position="15"/>
        <end position="17"/>
    </location>
    <ligand>
        <name>FMN</name>
        <dbReference type="ChEBI" id="CHEBI:58210"/>
        <note>ligand shared between dimeric partners</note>
    </ligand>
</feature>
<evidence type="ECO:0000256" key="6">
    <source>
        <dbReference type="ARBA" id="ARBA00023027"/>
    </source>
</evidence>
<dbReference type="CDD" id="cd02135">
    <property type="entry name" value="YdjA-like"/>
    <property type="match status" value="1"/>
</dbReference>